<feature type="region of interest" description="Disordered" evidence="1">
    <location>
        <begin position="94"/>
        <end position="114"/>
    </location>
</feature>
<organism evidence="3 4">
    <name type="scientific">Clunio marinus</name>
    <dbReference type="NCBI Taxonomy" id="568069"/>
    <lineage>
        <taxon>Eukaryota</taxon>
        <taxon>Metazoa</taxon>
        <taxon>Ecdysozoa</taxon>
        <taxon>Arthropoda</taxon>
        <taxon>Hexapoda</taxon>
        <taxon>Insecta</taxon>
        <taxon>Pterygota</taxon>
        <taxon>Neoptera</taxon>
        <taxon>Endopterygota</taxon>
        <taxon>Diptera</taxon>
        <taxon>Nematocera</taxon>
        <taxon>Chironomoidea</taxon>
        <taxon>Chironomidae</taxon>
        <taxon>Clunio</taxon>
    </lineage>
</organism>
<proteinExistence type="predicted"/>
<reference evidence="3 4" key="1">
    <citation type="submission" date="2015-04" db="EMBL/GenBank/DDBJ databases">
        <authorList>
            <person name="Syromyatnikov M.Y."/>
            <person name="Popov V.N."/>
        </authorList>
    </citation>
    <scope>NUCLEOTIDE SEQUENCE [LARGE SCALE GENOMIC DNA]</scope>
</reference>
<name>A0A1J1HXZ2_9DIPT</name>
<sequence length="114" mass="12706">MVTKNSRVLNFFMLVLLILISTKDAAPIEERNSKGLSEENIGLHSLEDFASSSTDESDEDDEVFDEKPTQQVIDLGKLLKQKKNVIGGKLKCDENGCRNAWSSEEDGRDSNESL</sequence>
<feature type="region of interest" description="Disordered" evidence="1">
    <location>
        <begin position="31"/>
        <end position="67"/>
    </location>
</feature>
<dbReference type="EMBL" id="CVRI01000035">
    <property type="protein sequence ID" value="CRK92885.1"/>
    <property type="molecule type" value="Genomic_DNA"/>
</dbReference>
<gene>
    <name evidence="3" type="ORF">CLUMA_CG006220</name>
</gene>
<evidence type="ECO:0000256" key="2">
    <source>
        <dbReference type="SAM" id="SignalP"/>
    </source>
</evidence>
<feature type="chain" id="PRO_5009619044" evidence="2">
    <location>
        <begin position="26"/>
        <end position="114"/>
    </location>
</feature>
<evidence type="ECO:0000313" key="4">
    <source>
        <dbReference type="Proteomes" id="UP000183832"/>
    </source>
</evidence>
<evidence type="ECO:0000256" key="1">
    <source>
        <dbReference type="SAM" id="MobiDB-lite"/>
    </source>
</evidence>
<protein>
    <submittedName>
        <fullName evidence="3">CLUMA_CG006220, isoform A</fullName>
    </submittedName>
</protein>
<keyword evidence="2" id="KW-0732">Signal</keyword>
<dbReference type="Proteomes" id="UP000183832">
    <property type="component" value="Unassembled WGS sequence"/>
</dbReference>
<dbReference type="AlphaFoldDB" id="A0A1J1HXZ2"/>
<feature type="signal peptide" evidence="2">
    <location>
        <begin position="1"/>
        <end position="25"/>
    </location>
</feature>
<feature type="compositionally biased region" description="Acidic residues" evidence="1">
    <location>
        <begin position="55"/>
        <end position="64"/>
    </location>
</feature>
<keyword evidence="4" id="KW-1185">Reference proteome</keyword>
<evidence type="ECO:0000313" key="3">
    <source>
        <dbReference type="EMBL" id="CRK92885.1"/>
    </source>
</evidence>
<accession>A0A1J1HXZ2</accession>